<dbReference type="InterPro" id="IPR001650">
    <property type="entry name" value="Helicase_C-like"/>
</dbReference>
<gene>
    <name evidence="14" type="ORF">SAY86_025568</name>
</gene>
<dbReference type="GO" id="GO:0008270">
    <property type="term" value="F:zinc ion binding"/>
    <property type="evidence" value="ECO:0007669"/>
    <property type="project" value="UniProtKB-KW"/>
</dbReference>
<sequence length="976" mass="110848">MASSPTSSSSSPRSTAPDFSTLPIMALKKKIVEKILENRVTLIVGETGCGKNSQVPQFLLDENIKPILCTQPRRLAVVAVARMVAKARNCELGEEVGYHIGHSKHLSSSSKIVFKTAGVLLDEMCDRGLGALDYKAIILDEVHERSVESDLVLLCVKQFLLKNNNMRLVLMSATADIGRYREYFRDIGRDERVEVLAIPNGNQHTHFQQEAFYIEQVTSLLGRGINSQFTEYCPGEEPSEADANIKPEVHKLIHDLVLWIDRNESDVEKSILIFLLTYRSLVQQWFLLKPLSSLFNVHILHSSIDTDQALTAMKISKSHRKIILATNIAESSVTIPKVAFVIDSCRSLQVYWDSNRKAESSELVWISKSQADQRKGRTGRTCDGKIYRLVTGPFFNKFKDYDYPTIQRLSLRHQVLHMCCAKSRAINDPKVLLQKALDPPEPDIVEDALDLLVQIGALTKSSHRGRYEPTFYGKLLACFPLSFDASVLIVNFGVAGMIHEGVLLGILMDTQPLPILHPFGEEHLFTEYMECYFNSDPDSDKAIDQKGMVLIGNLCAFKFWQRVFKDKLRLQHLKEVLKCDGKGVTEEDMLKVEENWCFHHHLVQSSLSHVSEIYEDVLGLLHRFRLEFLRTSDSFPSYYHPFNFQHTCLLEDAVGVDDEQLDQSSNVNCVAGPFVSSDDFQTKDIAEKMVTVIKEIRALYAGAATSLQPIDTSSHSVYGQSSVCVYFLKGACSRGDGCAFTHSHLEKQPACKFFFSLKGCQNENSCYFSHDVGSSYDRPILCIPEDDIAYSTSLIKQFPHPGEGTILILDDTNFHFTSNIARFINPEDILVSSSLSESFIIDPSLENVQILWDQQHPHQTIILQPPKNSFYWSDVRCILWFPNLSRLDENLDQQAGFMQRFFEYMAIRLMANHLYNIRVILTMYTIRFSQLQNHSLLMKQALGMSWMKVPNCSQSDNYHKEICRTLKDAQYILSDL</sequence>
<evidence type="ECO:0000256" key="2">
    <source>
        <dbReference type="ARBA" id="ARBA00022723"/>
    </source>
</evidence>
<keyword evidence="15" id="KW-1185">Reference proteome</keyword>
<dbReference type="PROSITE" id="PS51194">
    <property type="entry name" value="HELICASE_CTER"/>
    <property type="match status" value="1"/>
</dbReference>
<evidence type="ECO:0000256" key="5">
    <source>
        <dbReference type="ARBA" id="ARBA00022801"/>
    </source>
</evidence>
<keyword evidence="3" id="KW-0547">Nucleotide-binding</keyword>
<dbReference type="InterPro" id="IPR011545">
    <property type="entry name" value="DEAD/DEAH_box_helicase_dom"/>
</dbReference>
<evidence type="ECO:0000259" key="11">
    <source>
        <dbReference type="PROSITE" id="PS50103"/>
    </source>
</evidence>
<dbReference type="EC" id="3.6.4.13" evidence="1"/>
<feature type="zinc finger region" description="C3H1-type" evidence="10">
    <location>
        <begin position="718"/>
        <end position="745"/>
    </location>
</feature>
<protein>
    <recommendedName>
        <fullName evidence="1">RNA helicase</fullName>
        <ecNumber evidence="1">3.6.4.13</ecNumber>
    </recommendedName>
</protein>
<feature type="domain" description="C3H1-type" evidence="11">
    <location>
        <begin position="746"/>
        <end position="773"/>
    </location>
</feature>
<dbReference type="GO" id="GO:0005524">
    <property type="term" value="F:ATP binding"/>
    <property type="evidence" value="ECO:0007669"/>
    <property type="project" value="UniProtKB-KW"/>
</dbReference>
<dbReference type="Gene3D" id="1.20.120.1080">
    <property type="match status" value="1"/>
</dbReference>
<dbReference type="Gene3D" id="3.40.50.300">
    <property type="entry name" value="P-loop containing nucleotide triphosphate hydrolases"/>
    <property type="match status" value="2"/>
</dbReference>
<dbReference type="InterPro" id="IPR014001">
    <property type="entry name" value="Helicase_ATP-bd"/>
</dbReference>
<name>A0AAN7M0X0_TRANT</name>
<dbReference type="InterPro" id="IPR036855">
    <property type="entry name" value="Znf_CCCH_sf"/>
</dbReference>
<dbReference type="SMART" id="SM00356">
    <property type="entry name" value="ZnF_C3H1"/>
    <property type="match status" value="2"/>
</dbReference>
<comment type="caution">
    <text evidence="14">The sequence shown here is derived from an EMBL/GenBank/DDBJ whole genome shotgun (WGS) entry which is preliminary data.</text>
</comment>
<dbReference type="Pfam" id="PF00270">
    <property type="entry name" value="DEAD"/>
    <property type="match status" value="1"/>
</dbReference>
<dbReference type="GO" id="GO:0016787">
    <property type="term" value="F:hydrolase activity"/>
    <property type="evidence" value="ECO:0007669"/>
    <property type="project" value="UniProtKB-KW"/>
</dbReference>
<evidence type="ECO:0000256" key="7">
    <source>
        <dbReference type="ARBA" id="ARBA00022833"/>
    </source>
</evidence>
<proteinExistence type="predicted"/>
<evidence type="ECO:0000256" key="4">
    <source>
        <dbReference type="ARBA" id="ARBA00022771"/>
    </source>
</evidence>
<dbReference type="GO" id="GO:0003724">
    <property type="term" value="F:RNA helicase activity"/>
    <property type="evidence" value="ECO:0007669"/>
    <property type="project" value="UniProtKB-EC"/>
</dbReference>
<evidence type="ECO:0000259" key="13">
    <source>
        <dbReference type="PROSITE" id="PS51194"/>
    </source>
</evidence>
<dbReference type="SUPFAM" id="SSF52540">
    <property type="entry name" value="P-loop containing nucleoside triphosphate hydrolases"/>
    <property type="match status" value="1"/>
</dbReference>
<evidence type="ECO:0000256" key="9">
    <source>
        <dbReference type="ARBA" id="ARBA00047984"/>
    </source>
</evidence>
<evidence type="ECO:0000256" key="8">
    <source>
        <dbReference type="ARBA" id="ARBA00022840"/>
    </source>
</evidence>
<accession>A0AAN7M0X0</accession>
<dbReference type="Proteomes" id="UP001346149">
    <property type="component" value="Unassembled WGS sequence"/>
</dbReference>
<dbReference type="InterPro" id="IPR027417">
    <property type="entry name" value="P-loop_NTPase"/>
</dbReference>
<dbReference type="PANTHER" id="PTHR18934:SF221">
    <property type="entry name" value="ATP-DEPENDENT RNA HELICASE DHX34-RELATED"/>
    <property type="match status" value="1"/>
</dbReference>
<evidence type="ECO:0000256" key="10">
    <source>
        <dbReference type="PROSITE-ProRule" id="PRU00723"/>
    </source>
</evidence>
<reference evidence="14 15" key="1">
    <citation type="journal article" date="2023" name="Hortic Res">
        <title>Pangenome of water caltrop reveals structural variations and asymmetric subgenome divergence after allopolyploidization.</title>
        <authorList>
            <person name="Zhang X."/>
            <person name="Chen Y."/>
            <person name="Wang L."/>
            <person name="Yuan Y."/>
            <person name="Fang M."/>
            <person name="Shi L."/>
            <person name="Lu R."/>
            <person name="Comes H.P."/>
            <person name="Ma Y."/>
            <person name="Chen Y."/>
            <person name="Huang G."/>
            <person name="Zhou Y."/>
            <person name="Zheng Z."/>
            <person name="Qiu Y."/>
        </authorList>
    </citation>
    <scope>NUCLEOTIDE SEQUENCE [LARGE SCALE GENOMIC DNA]</scope>
    <source>
        <strain evidence="14">F231</strain>
    </source>
</reference>
<dbReference type="PANTHER" id="PTHR18934">
    <property type="entry name" value="ATP-DEPENDENT RNA HELICASE"/>
    <property type="match status" value="1"/>
</dbReference>
<comment type="catalytic activity">
    <reaction evidence="9">
        <text>ATP + H2O = ADP + phosphate + H(+)</text>
        <dbReference type="Rhea" id="RHEA:13065"/>
        <dbReference type="ChEBI" id="CHEBI:15377"/>
        <dbReference type="ChEBI" id="CHEBI:15378"/>
        <dbReference type="ChEBI" id="CHEBI:30616"/>
        <dbReference type="ChEBI" id="CHEBI:43474"/>
        <dbReference type="ChEBI" id="CHEBI:456216"/>
        <dbReference type="EC" id="3.6.4.13"/>
    </reaction>
</comment>
<dbReference type="SMART" id="SM00490">
    <property type="entry name" value="HELICc"/>
    <property type="match status" value="1"/>
</dbReference>
<evidence type="ECO:0000256" key="1">
    <source>
        <dbReference type="ARBA" id="ARBA00012552"/>
    </source>
</evidence>
<feature type="domain" description="Helicase ATP-binding" evidence="12">
    <location>
        <begin position="32"/>
        <end position="193"/>
    </location>
</feature>
<dbReference type="SMART" id="SM00487">
    <property type="entry name" value="DEXDc"/>
    <property type="match status" value="1"/>
</dbReference>
<organism evidence="14 15">
    <name type="scientific">Trapa natans</name>
    <name type="common">Water chestnut</name>
    <dbReference type="NCBI Taxonomy" id="22666"/>
    <lineage>
        <taxon>Eukaryota</taxon>
        <taxon>Viridiplantae</taxon>
        <taxon>Streptophyta</taxon>
        <taxon>Embryophyta</taxon>
        <taxon>Tracheophyta</taxon>
        <taxon>Spermatophyta</taxon>
        <taxon>Magnoliopsida</taxon>
        <taxon>eudicotyledons</taxon>
        <taxon>Gunneridae</taxon>
        <taxon>Pentapetalae</taxon>
        <taxon>rosids</taxon>
        <taxon>malvids</taxon>
        <taxon>Myrtales</taxon>
        <taxon>Lythraceae</taxon>
        <taxon>Trapa</taxon>
    </lineage>
</organism>
<dbReference type="InterPro" id="IPR000571">
    <property type="entry name" value="Znf_CCCH"/>
</dbReference>
<evidence type="ECO:0000313" key="15">
    <source>
        <dbReference type="Proteomes" id="UP001346149"/>
    </source>
</evidence>
<dbReference type="CDD" id="cd18791">
    <property type="entry name" value="SF2_C_RHA"/>
    <property type="match status" value="1"/>
</dbReference>
<dbReference type="Pfam" id="PF00271">
    <property type="entry name" value="Helicase_C"/>
    <property type="match status" value="1"/>
</dbReference>
<dbReference type="SUPFAM" id="SSF90229">
    <property type="entry name" value="CCCH zinc finger"/>
    <property type="match status" value="1"/>
</dbReference>
<dbReference type="GO" id="GO:0003723">
    <property type="term" value="F:RNA binding"/>
    <property type="evidence" value="ECO:0007669"/>
    <property type="project" value="TreeGrafter"/>
</dbReference>
<dbReference type="PROSITE" id="PS51192">
    <property type="entry name" value="HELICASE_ATP_BIND_1"/>
    <property type="match status" value="1"/>
</dbReference>
<evidence type="ECO:0000259" key="12">
    <source>
        <dbReference type="PROSITE" id="PS51192"/>
    </source>
</evidence>
<keyword evidence="7 10" id="KW-0862">Zinc</keyword>
<dbReference type="AlphaFoldDB" id="A0AAN7M0X0"/>
<keyword evidence="5" id="KW-0378">Hydrolase</keyword>
<dbReference type="Gene3D" id="4.10.1000.10">
    <property type="entry name" value="Zinc finger, CCCH-type"/>
    <property type="match status" value="1"/>
</dbReference>
<keyword evidence="4 10" id="KW-0863">Zinc-finger</keyword>
<evidence type="ECO:0000313" key="14">
    <source>
        <dbReference type="EMBL" id="KAK4800203.1"/>
    </source>
</evidence>
<dbReference type="EMBL" id="JAXQNO010000004">
    <property type="protein sequence ID" value="KAK4800203.1"/>
    <property type="molecule type" value="Genomic_DNA"/>
</dbReference>
<evidence type="ECO:0000256" key="6">
    <source>
        <dbReference type="ARBA" id="ARBA00022806"/>
    </source>
</evidence>
<dbReference type="PROSITE" id="PS50103">
    <property type="entry name" value="ZF_C3H1"/>
    <property type="match status" value="2"/>
</dbReference>
<keyword evidence="2 10" id="KW-0479">Metal-binding</keyword>
<keyword evidence="6" id="KW-0347">Helicase</keyword>
<keyword evidence="8" id="KW-0067">ATP-binding</keyword>
<feature type="domain" description="Helicase C-terminal" evidence="13">
    <location>
        <begin position="252"/>
        <end position="438"/>
    </location>
</feature>
<evidence type="ECO:0000256" key="3">
    <source>
        <dbReference type="ARBA" id="ARBA00022741"/>
    </source>
</evidence>
<feature type="zinc finger region" description="C3H1-type" evidence="10">
    <location>
        <begin position="746"/>
        <end position="773"/>
    </location>
</feature>
<dbReference type="CDD" id="cd17917">
    <property type="entry name" value="DEXHc_RHA-like"/>
    <property type="match status" value="1"/>
</dbReference>
<feature type="domain" description="C3H1-type" evidence="11">
    <location>
        <begin position="718"/>
        <end position="745"/>
    </location>
</feature>